<evidence type="ECO:0000256" key="5">
    <source>
        <dbReference type="ARBA" id="ARBA00022837"/>
    </source>
</evidence>
<dbReference type="EMBL" id="KX986114">
    <property type="protein sequence ID" value="ATE50176.1"/>
    <property type="molecule type" value="mRNA"/>
</dbReference>
<dbReference type="CDD" id="cd16029">
    <property type="entry name" value="4-S"/>
    <property type="match status" value="1"/>
</dbReference>
<dbReference type="GO" id="GO:0008484">
    <property type="term" value="F:sulfuric ester hydrolase activity"/>
    <property type="evidence" value="ECO:0007669"/>
    <property type="project" value="InterPro"/>
</dbReference>
<evidence type="ECO:0000256" key="4">
    <source>
        <dbReference type="ARBA" id="ARBA00022801"/>
    </source>
</evidence>
<gene>
    <name evidence="8" type="primary">sulf1</name>
</gene>
<feature type="domain" description="Sulfatase N-terminal" evidence="7">
    <location>
        <begin position="32"/>
        <end position="354"/>
    </location>
</feature>
<dbReference type="Gene3D" id="3.30.1120.10">
    <property type="match status" value="1"/>
</dbReference>
<dbReference type="InterPro" id="IPR017850">
    <property type="entry name" value="Alkaline_phosphatase_core_sf"/>
</dbReference>
<keyword evidence="5" id="KW-0106">Calcium</keyword>
<accession>A0A384WXF9</accession>
<comment type="cofactor">
    <cofactor evidence="1">
        <name>Ca(2+)</name>
        <dbReference type="ChEBI" id="CHEBI:29108"/>
    </cofactor>
</comment>
<dbReference type="InterPro" id="IPR047115">
    <property type="entry name" value="ARSB"/>
</dbReference>
<reference evidence="8" key="1">
    <citation type="submission" date="2016-10" db="EMBL/GenBank/DDBJ databases">
        <title>Identification and evolution of glucosinolate sulfatases in a specialist flea beetle.</title>
        <authorList>
            <person name="Ahn S.-J."/>
            <person name="Betzin F."/>
            <person name="Gikonyo M.W."/>
            <person name="Yang Z.-L."/>
            <person name="Koellner T.G."/>
            <person name="Beran F."/>
        </authorList>
    </citation>
    <scope>NUCLEOTIDE SEQUENCE</scope>
</reference>
<evidence type="ECO:0000256" key="3">
    <source>
        <dbReference type="ARBA" id="ARBA00022723"/>
    </source>
</evidence>
<dbReference type="PROSITE" id="PS00523">
    <property type="entry name" value="SULFATASE_1"/>
    <property type="match status" value="1"/>
</dbReference>
<dbReference type="InterPro" id="IPR000917">
    <property type="entry name" value="Sulfatase_N"/>
</dbReference>
<dbReference type="GO" id="GO:0046872">
    <property type="term" value="F:metal ion binding"/>
    <property type="evidence" value="ECO:0007669"/>
    <property type="project" value="UniProtKB-KW"/>
</dbReference>
<sequence>MTYWFRFVSLTLLNLYNLVFNIYPVTTQISRPHIIFIIADDLGWNDVGFHGSNQIPTPNIDALAYSGLILNNYYVTAICTPSRSALMTGKYPIHNGMQHTVLYGAEPRGLPLNEKLLPQYLQELGYENHIVGKWHLGSYRKEYLPMFRGFKSHLGSWTGHHDYNDHTAVESPGWGLDMRRNMSVAYDLHGKYSTDVFTQESVKIIKNHNTTKPLFLYLAHTAVHSGNPYNPLPAPDDVVKRFSYINNNYNRQKFAAILTKLDESVGAVTKALSDKDILSNCLIVFTTDNGGPAEGFNLNAASNFPLRGVKNTLWEGGVRGAALFWSPLIKKPNRVAKQRMHIADWLPTLIDAAGGDSSQIYNIDGITQWRALSEDETSNRTEILHNIDDIYGNAAVTSGSWKLLKGTTYNGTWDKWFGPSGRTGYNYSISLVIQSPAGKALQLINRAPTVDQIQTMRPQATIECPTTEPSNTTCNLLKELCLFNIDDDPCERHNKAKSFPIVVEYLTLLLNAYNKTAIPPGNLPLDPRGDPKYWNYVWTNFGDYILNPGTVIIA</sequence>
<dbReference type="SUPFAM" id="SSF53649">
    <property type="entry name" value="Alkaline phosphatase-like"/>
    <property type="match status" value="1"/>
</dbReference>
<name>A0A384WXF9_9CUCU</name>
<keyword evidence="3" id="KW-0479">Metal-binding</keyword>
<dbReference type="InterPro" id="IPR024607">
    <property type="entry name" value="Sulfatase_CS"/>
</dbReference>
<evidence type="ECO:0000256" key="2">
    <source>
        <dbReference type="ARBA" id="ARBA00008779"/>
    </source>
</evidence>
<proteinExistence type="evidence at transcript level"/>
<dbReference type="AlphaFoldDB" id="A0A384WXF9"/>
<keyword evidence="6" id="KW-0325">Glycoprotein</keyword>
<organism evidence="8">
    <name type="scientific">Psylliodes chrysocephalus</name>
    <dbReference type="NCBI Taxonomy" id="3402493"/>
    <lineage>
        <taxon>Eukaryota</taxon>
        <taxon>Metazoa</taxon>
        <taxon>Ecdysozoa</taxon>
        <taxon>Arthropoda</taxon>
        <taxon>Hexapoda</taxon>
        <taxon>Insecta</taxon>
        <taxon>Pterygota</taxon>
        <taxon>Neoptera</taxon>
        <taxon>Endopterygota</taxon>
        <taxon>Coleoptera</taxon>
        <taxon>Polyphaga</taxon>
        <taxon>Cucujiformia</taxon>
        <taxon>Chrysomeloidea</taxon>
        <taxon>Chrysomelidae</taxon>
        <taxon>Galerucinae</taxon>
        <taxon>Alticini</taxon>
        <taxon>Psylliodes</taxon>
    </lineage>
</organism>
<dbReference type="PANTHER" id="PTHR10342">
    <property type="entry name" value="ARYLSULFATASE"/>
    <property type="match status" value="1"/>
</dbReference>
<dbReference type="OrthoDB" id="103349at2759"/>
<dbReference type="Pfam" id="PF00884">
    <property type="entry name" value="Sulfatase"/>
    <property type="match status" value="1"/>
</dbReference>
<comment type="similarity">
    <text evidence="2">Belongs to the sulfatase family.</text>
</comment>
<dbReference type="Gene3D" id="3.40.720.10">
    <property type="entry name" value="Alkaline Phosphatase, subunit A"/>
    <property type="match status" value="1"/>
</dbReference>
<keyword evidence="4" id="KW-0378">Hydrolase</keyword>
<evidence type="ECO:0000256" key="1">
    <source>
        <dbReference type="ARBA" id="ARBA00001913"/>
    </source>
</evidence>
<evidence type="ECO:0000313" key="8">
    <source>
        <dbReference type="EMBL" id="ATE50176.1"/>
    </source>
</evidence>
<dbReference type="PANTHER" id="PTHR10342:SF273">
    <property type="entry name" value="RE14504P"/>
    <property type="match status" value="1"/>
</dbReference>
<evidence type="ECO:0000259" key="7">
    <source>
        <dbReference type="Pfam" id="PF00884"/>
    </source>
</evidence>
<evidence type="ECO:0000256" key="6">
    <source>
        <dbReference type="ARBA" id="ARBA00023180"/>
    </source>
</evidence>
<protein>
    <submittedName>
        <fullName evidence="8">Arylsulfatase 1</fullName>
    </submittedName>
</protein>